<comment type="caution">
    <text evidence="3">The sequence shown here is derived from an EMBL/GenBank/DDBJ whole genome shotgun (WGS) entry which is preliminary data.</text>
</comment>
<dbReference type="InterPro" id="IPR009492">
    <property type="entry name" value="TniQ"/>
</dbReference>
<dbReference type="Pfam" id="PF15978">
    <property type="entry name" value="TnsD"/>
    <property type="match status" value="1"/>
</dbReference>
<feature type="domain" description="Transposon Tn7 transposition protein TnsD C-terminal" evidence="2">
    <location>
        <begin position="204"/>
        <end position="559"/>
    </location>
</feature>
<feature type="domain" description="TniQ" evidence="1">
    <location>
        <begin position="4"/>
        <end position="161"/>
    </location>
</feature>
<keyword evidence="4" id="KW-1185">Reference proteome</keyword>
<evidence type="ECO:0000259" key="2">
    <source>
        <dbReference type="Pfam" id="PF15978"/>
    </source>
</evidence>
<name>A0ABW4ZXB6_9BACL</name>
<gene>
    <name evidence="3" type="ORF">ACFSOY_08690</name>
</gene>
<dbReference type="RefSeq" id="WP_386045715.1">
    <property type="nucleotide sequence ID" value="NZ_JBHUIO010000005.1"/>
</dbReference>
<evidence type="ECO:0000259" key="1">
    <source>
        <dbReference type="Pfam" id="PF06527"/>
    </source>
</evidence>
<dbReference type="EMBL" id="JBHUIO010000005">
    <property type="protein sequence ID" value="MFD2170071.1"/>
    <property type="molecule type" value="Genomic_DNA"/>
</dbReference>
<dbReference type="InterPro" id="IPR032750">
    <property type="entry name" value="TnsD_C"/>
</dbReference>
<proteinExistence type="predicted"/>
<evidence type="ECO:0000313" key="3">
    <source>
        <dbReference type="EMBL" id="MFD2170071.1"/>
    </source>
</evidence>
<organism evidence="3 4">
    <name type="scientific">Tumebacillus lipolyticus</name>
    <dbReference type="NCBI Taxonomy" id="1280370"/>
    <lineage>
        <taxon>Bacteria</taxon>
        <taxon>Bacillati</taxon>
        <taxon>Bacillota</taxon>
        <taxon>Bacilli</taxon>
        <taxon>Bacillales</taxon>
        <taxon>Alicyclobacillaceae</taxon>
        <taxon>Tumebacillus</taxon>
    </lineage>
</organism>
<protein>
    <submittedName>
        <fullName evidence="3">TnsD family transposase</fullName>
    </submittedName>
</protein>
<accession>A0ABW4ZXB6</accession>
<dbReference type="Pfam" id="PF06527">
    <property type="entry name" value="TniQ"/>
    <property type="match status" value="1"/>
</dbReference>
<dbReference type="Proteomes" id="UP001597343">
    <property type="component" value="Unassembled WGS sequence"/>
</dbReference>
<evidence type="ECO:0000313" key="4">
    <source>
        <dbReference type="Proteomes" id="UP001597343"/>
    </source>
</evidence>
<sequence length="626" mass="72573">MLGFFPRLYPDELLYSWLARYHLYAMNSGPKQTMIDLYGYYNQLAVPDLPVNLDELNRRVQHFFKKTVDDWIDSHTFFKFYTAFAFPEIRDRVKNTMRSDARDSSLHMLTGVMASTFKEKTCFHYCTICAEEDLKTYGEMYWHLPHQLPGVLVCKKHQISLSKSLAPFRPGNPHHYVAASRVTCPVLARITSYDQKTMKHLLGIAQEAERLIQHNFTFDREALRQTYLVLMQRKGLARGKNYVYQRKLAEQFRSFYGDECLQLLQSEVQMEGESSWLKAMTRKHRKAFHPIRHLLVIRFLGETLESINSQLDTAYYPFGEGPFPCLNQAACHYKELVVSDLKITRCTDTGKPMGTFTCDCGFQYSRRGPDHADTDRFRIGRIKSFGPVWQRRLDELIHVEKLSFRAAARKLGVDTNTVIKYSKNEHPSASGETEEPPKLGTKLEAKQKMWKALQARYPDAGSAQLRKAEPALYSWLYRNCRNWLAENSPKSIGNNQSKVRIDWGARDLRLAKQIQKAAQQLRQATPPVRVTPHGIARRAQHHSLIEQHLDKLPETKKTLAKLSETRDEFHIRRIHWAAREIREAGLEPVKWLIVRVAAIRPLLSPVVEREIQNIMLDATVAERNVP</sequence>
<reference evidence="4" key="1">
    <citation type="journal article" date="2019" name="Int. J. Syst. Evol. Microbiol.">
        <title>The Global Catalogue of Microorganisms (GCM) 10K type strain sequencing project: providing services to taxonomists for standard genome sequencing and annotation.</title>
        <authorList>
            <consortium name="The Broad Institute Genomics Platform"/>
            <consortium name="The Broad Institute Genome Sequencing Center for Infectious Disease"/>
            <person name="Wu L."/>
            <person name="Ma J."/>
        </authorList>
    </citation>
    <scope>NUCLEOTIDE SEQUENCE [LARGE SCALE GENOMIC DNA]</scope>
    <source>
        <strain evidence="4">CGMCC 1.13574</strain>
    </source>
</reference>